<dbReference type="Pfam" id="PF04149">
    <property type="entry name" value="DUF397"/>
    <property type="match status" value="1"/>
</dbReference>
<dbReference type="EMBL" id="LGUT01001675">
    <property type="protein sequence ID" value="KOG88458.1"/>
    <property type="molecule type" value="Genomic_DNA"/>
</dbReference>
<sequence>MKNQEIVTAFKKAKASQGINTDCVEVARTADGGRAVRDSKNRDGGTQFYTPTEWAAFLDGVKAGEFDD</sequence>
<evidence type="ECO:0000313" key="3">
    <source>
        <dbReference type="Proteomes" id="UP000037020"/>
    </source>
</evidence>
<keyword evidence="3" id="KW-1185">Reference proteome</keyword>
<gene>
    <name evidence="2" type="ORF">ADK38_19665</name>
</gene>
<feature type="domain" description="DUF397" evidence="1">
    <location>
        <begin position="10"/>
        <end position="62"/>
    </location>
</feature>
<evidence type="ECO:0000313" key="2">
    <source>
        <dbReference type="EMBL" id="KOG88458.1"/>
    </source>
</evidence>
<accession>A0ABR5J4Y1</accession>
<organism evidence="2 3">
    <name type="scientific">Streptomyces varsoviensis</name>
    <dbReference type="NCBI Taxonomy" id="67373"/>
    <lineage>
        <taxon>Bacteria</taxon>
        <taxon>Bacillati</taxon>
        <taxon>Actinomycetota</taxon>
        <taxon>Actinomycetes</taxon>
        <taxon>Kitasatosporales</taxon>
        <taxon>Streptomycetaceae</taxon>
        <taxon>Streptomyces</taxon>
    </lineage>
</organism>
<dbReference type="Proteomes" id="UP000037020">
    <property type="component" value="Unassembled WGS sequence"/>
</dbReference>
<proteinExistence type="predicted"/>
<evidence type="ECO:0000259" key="1">
    <source>
        <dbReference type="Pfam" id="PF04149"/>
    </source>
</evidence>
<dbReference type="InterPro" id="IPR007278">
    <property type="entry name" value="DUF397"/>
</dbReference>
<protein>
    <recommendedName>
        <fullName evidence="1">DUF397 domain-containing protein</fullName>
    </recommendedName>
</protein>
<dbReference type="RefSeq" id="WP_030887233.1">
    <property type="nucleotide sequence ID" value="NZ_JBIRHZ010000002.1"/>
</dbReference>
<name>A0ABR5J4Y1_9ACTN</name>
<comment type="caution">
    <text evidence="2">The sequence shown here is derived from an EMBL/GenBank/DDBJ whole genome shotgun (WGS) entry which is preliminary data.</text>
</comment>
<reference evidence="2 3" key="1">
    <citation type="submission" date="2015-07" db="EMBL/GenBank/DDBJ databases">
        <authorList>
            <person name="Ju K.-S."/>
            <person name="Doroghazi J.R."/>
            <person name="Metcalf W.W."/>
        </authorList>
    </citation>
    <scope>NUCLEOTIDE SEQUENCE [LARGE SCALE GENOMIC DNA]</scope>
    <source>
        <strain evidence="2 3">NRRL B-3589</strain>
    </source>
</reference>